<dbReference type="Gene3D" id="3.50.50.60">
    <property type="entry name" value="FAD/NAD(P)-binding domain"/>
    <property type="match status" value="1"/>
</dbReference>
<dbReference type="PANTHER" id="PTHR47356">
    <property type="entry name" value="FAD-DEPENDENT MONOOXYGENASE ASQG-RELATED"/>
    <property type="match status" value="1"/>
</dbReference>
<dbReference type="InterPro" id="IPR050562">
    <property type="entry name" value="FAD_mOase_fung"/>
</dbReference>
<organism evidence="7 8">
    <name type="scientific">Exophiala viscosa</name>
    <dbReference type="NCBI Taxonomy" id="2486360"/>
    <lineage>
        <taxon>Eukaryota</taxon>
        <taxon>Fungi</taxon>
        <taxon>Dikarya</taxon>
        <taxon>Ascomycota</taxon>
        <taxon>Pezizomycotina</taxon>
        <taxon>Eurotiomycetes</taxon>
        <taxon>Chaetothyriomycetidae</taxon>
        <taxon>Chaetothyriales</taxon>
        <taxon>Herpotrichiellaceae</taxon>
        <taxon>Exophiala</taxon>
    </lineage>
</organism>
<keyword evidence="5" id="KW-0812">Transmembrane</keyword>
<dbReference type="PRINTS" id="PR00420">
    <property type="entry name" value="RNGMNOXGNASE"/>
</dbReference>
<feature type="transmembrane region" description="Helical" evidence="5">
    <location>
        <begin position="675"/>
        <end position="696"/>
    </location>
</feature>
<feature type="transmembrane region" description="Helical" evidence="5">
    <location>
        <begin position="453"/>
        <end position="474"/>
    </location>
</feature>
<comment type="similarity">
    <text evidence="1">Belongs to the paxM FAD-dependent monooxygenase family.</text>
</comment>
<dbReference type="InterPro" id="IPR036188">
    <property type="entry name" value="FAD/NAD-bd_sf"/>
</dbReference>
<evidence type="ECO:0000259" key="6">
    <source>
        <dbReference type="Pfam" id="PF01494"/>
    </source>
</evidence>
<evidence type="ECO:0000256" key="5">
    <source>
        <dbReference type="SAM" id="Phobius"/>
    </source>
</evidence>
<keyword evidence="5" id="KW-0472">Membrane</keyword>
<dbReference type="GO" id="GO:0004497">
    <property type="term" value="F:monooxygenase activity"/>
    <property type="evidence" value="ECO:0007669"/>
    <property type="project" value="InterPro"/>
</dbReference>
<keyword evidence="3" id="KW-0274">FAD</keyword>
<sequence>MAPNRLRIVIVGGGVAGLALASALEKADIDYVLLEGRPDIAPFLGASVAITANGFRILDQLGCAGTIQNATVPMSFVQTWAMRDGRLVTQWESMLVILKRNGYPFSFMDRHFLLKTLYDNIEDKSKVLLGKKVSRVDHSKQGISVQCKDGTTYTGDIAIGADGVYSIVRNEMWRHMDIAQPGLPAQERKLMSAEYKCMYGVSRPIKGHEGDCDPAYFHRCVGQDISSMWSTANDGRIFWFVYEKLDKVYHVPDIPKFTDQDTLDLAQRCAPLYLSDKLKFSDVWENRIKYMCLPLEEAFFEHWSYGRIACIGDTAHKWTPNLGAGANNAIEDAATTANALHILSQSKTPPDHKAIEAALSGIRERRKFRAETTSKATNMTTRLDATKGPRERWMTYYMVPWFLKEYLINRQSTGAVGSEKVDYLPDPPQSLSGTQAFNHTYSSGKKPSMLGRVIPALPLLLLAYCASTIFSNIIQHPAMGTTFRKVLPSGQLEYNGQTWKLPTMTSPVSIMVTFFSPSLLNVDPLQRLQMITFITDLAPLWLIWIFESHRPANVMTWAWLPVIFGAAFQLKGIGIVGPIWFFLHYVQSPLGNYSALDWRMVNMAAAKTALVAVLATLVIPTFAMYFLPDLDQRLQVNVVWQVFPIVTVIFHYLLRKLTVSDTTRIDRLYNVHADLPYVRFAVYTLSVISALTFNWVRFTSTASLASLILPNWNVINALFRSEPVDLDFPAATKVFLQVDEVVCFGAAFVWLALLIHDLKKAEMTNTAWWKIVALAVGGTVVAGPGAVVALAWLRRDEILATKKTKGSVGDTYVVNKSGPTASELARLQKFLSKK</sequence>
<dbReference type="SUPFAM" id="SSF51905">
    <property type="entry name" value="FAD/NAD(P)-binding domain"/>
    <property type="match status" value="1"/>
</dbReference>
<dbReference type="PANTHER" id="PTHR47356:SF2">
    <property type="entry name" value="FAD-BINDING DOMAIN-CONTAINING PROTEIN-RELATED"/>
    <property type="match status" value="1"/>
</dbReference>
<dbReference type="GO" id="GO:0071949">
    <property type="term" value="F:FAD binding"/>
    <property type="evidence" value="ECO:0007669"/>
    <property type="project" value="InterPro"/>
</dbReference>
<evidence type="ECO:0000313" key="8">
    <source>
        <dbReference type="Proteomes" id="UP001203852"/>
    </source>
</evidence>
<feature type="transmembrane region" description="Helical" evidence="5">
    <location>
        <begin position="731"/>
        <end position="755"/>
    </location>
</feature>
<keyword evidence="2" id="KW-0285">Flavoprotein</keyword>
<comment type="caution">
    <text evidence="7">The sequence shown here is derived from an EMBL/GenBank/DDBJ whole genome shotgun (WGS) entry which is preliminary data.</text>
</comment>
<evidence type="ECO:0000256" key="1">
    <source>
        <dbReference type="ARBA" id="ARBA00007992"/>
    </source>
</evidence>
<dbReference type="Pfam" id="PF01494">
    <property type="entry name" value="FAD_binding_3"/>
    <property type="match status" value="1"/>
</dbReference>
<feature type="transmembrane region" description="Helical" evidence="5">
    <location>
        <begin position="528"/>
        <end position="546"/>
    </location>
</feature>
<feature type="transmembrane region" description="Helical" evidence="5">
    <location>
        <begin position="767"/>
        <end position="793"/>
    </location>
</feature>
<feature type="domain" description="FAD-binding" evidence="6">
    <location>
        <begin position="7"/>
        <end position="340"/>
    </location>
</feature>
<dbReference type="Proteomes" id="UP001203852">
    <property type="component" value="Unassembled WGS sequence"/>
</dbReference>
<dbReference type="EMBL" id="MU404356">
    <property type="protein sequence ID" value="KAI1611563.1"/>
    <property type="molecule type" value="Genomic_DNA"/>
</dbReference>
<evidence type="ECO:0000256" key="4">
    <source>
        <dbReference type="ARBA" id="ARBA00023002"/>
    </source>
</evidence>
<reference evidence="7" key="1">
    <citation type="journal article" date="2022" name="bioRxiv">
        <title>Deciphering the potential niche of two novel black yeast fungi from a biological soil crust based on their genomes, phenotypes, and melanin regulation.</title>
        <authorList>
            <consortium name="DOE Joint Genome Institute"/>
            <person name="Carr E.C."/>
            <person name="Barton Q."/>
            <person name="Grambo S."/>
            <person name="Sullivan M."/>
            <person name="Renfro C.M."/>
            <person name="Kuo A."/>
            <person name="Pangilinan J."/>
            <person name="Lipzen A."/>
            <person name="Keymanesh K."/>
            <person name="Savage E."/>
            <person name="Barry K."/>
            <person name="Grigoriev I.V."/>
            <person name="Riekhof W.R."/>
            <person name="Harris S.S."/>
        </authorList>
    </citation>
    <scope>NUCLEOTIDE SEQUENCE</scope>
    <source>
        <strain evidence="7">JF 03-4F</strain>
    </source>
</reference>
<gene>
    <name evidence="7" type="ORF">EDD36DRAFT_441678</name>
</gene>
<keyword evidence="8" id="KW-1185">Reference proteome</keyword>
<proteinExistence type="inferred from homology"/>
<dbReference type="InterPro" id="IPR002938">
    <property type="entry name" value="FAD-bd"/>
</dbReference>
<feature type="transmembrane region" description="Helical" evidence="5">
    <location>
        <begin position="558"/>
        <end position="583"/>
    </location>
</feature>
<accession>A0AAN6DT08</accession>
<evidence type="ECO:0000256" key="2">
    <source>
        <dbReference type="ARBA" id="ARBA00022630"/>
    </source>
</evidence>
<feature type="transmembrane region" description="Helical" evidence="5">
    <location>
        <begin position="604"/>
        <end position="626"/>
    </location>
</feature>
<keyword evidence="4" id="KW-0560">Oxidoreductase</keyword>
<protein>
    <recommendedName>
        <fullName evidence="6">FAD-binding domain-containing protein</fullName>
    </recommendedName>
</protein>
<keyword evidence="5" id="KW-1133">Transmembrane helix</keyword>
<feature type="transmembrane region" description="Helical" evidence="5">
    <location>
        <begin position="638"/>
        <end position="654"/>
    </location>
</feature>
<evidence type="ECO:0000313" key="7">
    <source>
        <dbReference type="EMBL" id="KAI1611563.1"/>
    </source>
</evidence>
<evidence type="ECO:0000256" key="3">
    <source>
        <dbReference type="ARBA" id="ARBA00022827"/>
    </source>
</evidence>
<name>A0AAN6DT08_9EURO</name>
<dbReference type="AlphaFoldDB" id="A0AAN6DT08"/>